<feature type="compositionally biased region" description="Polar residues" evidence="1">
    <location>
        <begin position="43"/>
        <end position="58"/>
    </location>
</feature>
<dbReference type="AlphaFoldDB" id="A0A9P4HUT1"/>
<dbReference type="OrthoDB" id="5552418at2759"/>
<gene>
    <name evidence="2" type="ORF">K490DRAFT_73946</name>
</gene>
<evidence type="ECO:0000313" key="3">
    <source>
        <dbReference type="Proteomes" id="UP000799776"/>
    </source>
</evidence>
<protein>
    <submittedName>
        <fullName evidence="2">Uncharacterized protein</fullName>
    </submittedName>
</protein>
<organism evidence="2 3">
    <name type="scientific">Saccharata proteae CBS 121410</name>
    <dbReference type="NCBI Taxonomy" id="1314787"/>
    <lineage>
        <taxon>Eukaryota</taxon>
        <taxon>Fungi</taxon>
        <taxon>Dikarya</taxon>
        <taxon>Ascomycota</taxon>
        <taxon>Pezizomycotina</taxon>
        <taxon>Dothideomycetes</taxon>
        <taxon>Dothideomycetes incertae sedis</taxon>
        <taxon>Botryosphaeriales</taxon>
        <taxon>Saccharataceae</taxon>
        <taxon>Saccharata</taxon>
    </lineage>
</organism>
<keyword evidence="3" id="KW-1185">Reference proteome</keyword>
<evidence type="ECO:0000256" key="1">
    <source>
        <dbReference type="SAM" id="MobiDB-lite"/>
    </source>
</evidence>
<dbReference type="EMBL" id="ML978721">
    <property type="protein sequence ID" value="KAF2087138.1"/>
    <property type="molecule type" value="Genomic_DNA"/>
</dbReference>
<name>A0A9P4HUT1_9PEZI</name>
<feature type="region of interest" description="Disordered" evidence="1">
    <location>
        <begin position="1"/>
        <end position="62"/>
    </location>
</feature>
<comment type="caution">
    <text evidence="2">The sequence shown here is derived from an EMBL/GenBank/DDBJ whole genome shotgun (WGS) entry which is preliminary data.</text>
</comment>
<evidence type="ECO:0000313" key="2">
    <source>
        <dbReference type="EMBL" id="KAF2087138.1"/>
    </source>
</evidence>
<feature type="compositionally biased region" description="Polar residues" evidence="1">
    <location>
        <begin position="21"/>
        <end position="31"/>
    </location>
</feature>
<reference evidence="2" key="1">
    <citation type="journal article" date="2020" name="Stud. Mycol.">
        <title>101 Dothideomycetes genomes: a test case for predicting lifestyles and emergence of pathogens.</title>
        <authorList>
            <person name="Haridas S."/>
            <person name="Albert R."/>
            <person name="Binder M."/>
            <person name="Bloem J."/>
            <person name="Labutti K."/>
            <person name="Salamov A."/>
            <person name="Andreopoulos B."/>
            <person name="Baker S."/>
            <person name="Barry K."/>
            <person name="Bills G."/>
            <person name="Bluhm B."/>
            <person name="Cannon C."/>
            <person name="Castanera R."/>
            <person name="Culley D."/>
            <person name="Daum C."/>
            <person name="Ezra D."/>
            <person name="Gonzalez J."/>
            <person name="Henrissat B."/>
            <person name="Kuo A."/>
            <person name="Liang C."/>
            <person name="Lipzen A."/>
            <person name="Lutzoni F."/>
            <person name="Magnuson J."/>
            <person name="Mondo S."/>
            <person name="Nolan M."/>
            <person name="Ohm R."/>
            <person name="Pangilinan J."/>
            <person name="Park H.-J."/>
            <person name="Ramirez L."/>
            <person name="Alfaro M."/>
            <person name="Sun H."/>
            <person name="Tritt A."/>
            <person name="Yoshinaga Y."/>
            <person name="Zwiers L.-H."/>
            <person name="Turgeon B."/>
            <person name="Goodwin S."/>
            <person name="Spatafora J."/>
            <person name="Crous P."/>
            <person name="Grigoriev I."/>
        </authorList>
    </citation>
    <scope>NUCLEOTIDE SEQUENCE</scope>
    <source>
        <strain evidence="2">CBS 121410</strain>
    </source>
</reference>
<accession>A0A9P4HUT1</accession>
<proteinExistence type="predicted"/>
<sequence>MDNNDRRQRQTNPTGYAAQQGLIQTPSQYPSVTAADRFRQVPLAQSPTSAPTTGRSATGQGYGYAYGEGAQFAGSQIQAEQPRTQQQYPQYASNMMYNSPYESVQPYQPRQSAAIEVLSTQFGVPQQYYNVPGEGGPTSAPAAGMAAQNVPSQYSSLSYTTQSPVGRDVLAPAYAAGMNAPTQGASHGAYPQANYPATQQDAAGYDDAYAHYQSRLKRTFEYVRDGQLSEGSRNLYEITNWLLGNAEALGLVRDEEHMHAERLKLWEEFNLCWLTTLQRQKEMTQEMAETGQPPHPPQSLIRYDYLEHLGKELVRLCDSMEKHGLVDYQMGVWEEEIVSILTTCLDLLEEHTGASGASIPRTPSASTARRR</sequence>
<dbReference type="Proteomes" id="UP000799776">
    <property type="component" value="Unassembled WGS sequence"/>
</dbReference>